<feature type="compositionally biased region" description="Acidic residues" evidence="1">
    <location>
        <begin position="103"/>
        <end position="120"/>
    </location>
</feature>
<accession>A0A9W7FY24</accession>
<comment type="caution">
    <text evidence="2">The sequence shown here is derived from an EMBL/GenBank/DDBJ whole genome shotgun (WGS) entry which is preliminary data.</text>
</comment>
<evidence type="ECO:0000313" key="2">
    <source>
        <dbReference type="EMBL" id="GMI23526.1"/>
    </source>
</evidence>
<dbReference type="EMBL" id="BRYA01000571">
    <property type="protein sequence ID" value="GMI23526.1"/>
    <property type="molecule type" value="Genomic_DNA"/>
</dbReference>
<dbReference type="OrthoDB" id="197008at2759"/>
<sequence>MLPSGYSLTWPIWHLLPKAEKVRIARLQNLTVGEFEESVALQLAIAGDDRSENDDTITLAAIPRAADSEPDQPSPLPSDLDLIAKHRKKLARALGEGAVLGESEADLEDEDGGDEREVEEANSTRGEVKQPTGAVPRFEGEDELGGLFLPTDIIQHALFPFLQCEVIASVLPLVSTSWMNLITPDRPISPSTRAHAKEIWEALCRRRFYPNSGFGLPIKLPPKFASHQKMFEDRLYPRPHGIYVLKHSYVKKIT</sequence>
<name>A0A9W7FY24_9STRA</name>
<evidence type="ECO:0000313" key="3">
    <source>
        <dbReference type="Proteomes" id="UP001165065"/>
    </source>
</evidence>
<reference evidence="3" key="1">
    <citation type="journal article" date="2023" name="Commun. Biol.">
        <title>Genome analysis of Parmales, the sister group of diatoms, reveals the evolutionary specialization of diatoms from phago-mixotrophs to photoautotrophs.</title>
        <authorList>
            <person name="Ban H."/>
            <person name="Sato S."/>
            <person name="Yoshikawa S."/>
            <person name="Yamada K."/>
            <person name="Nakamura Y."/>
            <person name="Ichinomiya M."/>
            <person name="Sato N."/>
            <person name="Blanc-Mathieu R."/>
            <person name="Endo H."/>
            <person name="Kuwata A."/>
            <person name="Ogata H."/>
        </authorList>
    </citation>
    <scope>NUCLEOTIDE SEQUENCE [LARGE SCALE GENOMIC DNA]</scope>
</reference>
<evidence type="ECO:0000256" key="1">
    <source>
        <dbReference type="SAM" id="MobiDB-lite"/>
    </source>
</evidence>
<feature type="non-terminal residue" evidence="2">
    <location>
        <position position="1"/>
    </location>
</feature>
<dbReference type="AlphaFoldDB" id="A0A9W7FY24"/>
<organism evidence="2 3">
    <name type="scientific">Triparma columacea</name>
    <dbReference type="NCBI Taxonomy" id="722753"/>
    <lineage>
        <taxon>Eukaryota</taxon>
        <taxon>Sar</taxon>
        <taxon>Stramenopiles</taxon>
        <taxon>Ochrophyta</taxon>
        <taxon>Bolidophyceae</taxon>
        <taxon>Parmales</taxon>
        <taxon>Triparmaceae</taxon>
        <taxon>Triparma</taxon>
    </lineage>
</organism>
<protein>
    <submittedName>
        <fullName evidence="2">Uncharacterized protein</fullName>
    </submittedName>
</protein>
<proteinExistence type="predicted"/>
<feature type="region of interest" description="Disordered" evidence="1">
    <location>
        <begin position="101"/>
        <end position="136"/>
    </location>
</feature>
<gene>
    <name evidence="2" type="ORF">TrCOL_g11275</name>
</gene>
<dbReference type="Proteomes" id="UP001165065">
    <property type="component" value="Unassembled WGS sequence"/>
</dbReference>
<keyword evidence="3" id="KW-1185">Reference proteome</keyword>